<dbReference type="InterPro" id="IPR036278">
    <property type="entry name" value="Sialidase_sf"/>
</dbReference>
<sequence length="460" mass="52712">MKKIFFLLFLPFFLFSEPPWIPNVRVSTNVPWDTLNQGESCFTIWKDSIYSICNTAERGSVPIAPYSYSFNGGASFTQIPFTDASTGIIWHTDPVIGIDDSGHVHMIIQFSTSLLRHYLSRNGGLTWHDTTNVTGSGVDKPWMVVNKNEIYITWQQVSGNTGIRLAKSTDYGNTFSQWEIINKTGITALTMDENEVLHLALVAWNDGVYYSKSYDKGQTWTTPVYLSDYYYQQSYGDRAPINSIAVKGNVIFITWVDTRYSGWDILAMRSEDGGNTWTGPFIVNEVISGGQCKGWATFDPFGGLHVTYYHTPDWPTNQYSLFSFWHRFSADSGKTFYPAKQVSDVSFRSWADFMGEYHICLADSNYIYAIWTDGRNGDDNDLYFSKALLSQLKAKEKMDLEIVNLEIPTIIKNKDFYKIFKDKNFKIYDLQGRKVNVLKRGINFVECKNKKIIKIINIFK</sequence>
<evidence type="ECO:0000313" key="2">
    <source>
        <dbReference type="EMBL" id="HGM97592.1"/>
    </source>
</evidence>
<dbReference type="CDD" id="cd15482">
    <property type="entry name" value="Sialidase_non-viral"/>
    <property type="match status" value="1"/>
</dbReference>
<reference evidence="1" key="1">
    <citation type="journal article" date="2020" name="mSystems">
        <title>Genome- and Community-Level Interaction Insights into Carbon Utilization and Element Cycling Functions of Hydrothermarchaeota in Hydrothermal Sediment.</title>
        <authorList>
            <person name="Zhou Z."/>
            <person name="Liu Y."/>
            <person name="Xu W."/>
            <person name="Pan J."/>
            <person name="Luo Z.H."/>
            <person name="Li M."/>
        </authorList>
    </citation>
    <scope>NUCLEOTIDE SEQUENCE [LARGE SCALE GENOMIC DNA]</scope>
    <source>
        <strain evidence="2">SpSt-626</strain>
        <strain evidence="1">SpSt-695</strain>
    </source>
</reference>
<dbReference type="EMBL" id="DTAR01000079">
    <property type="protein sequence ID" value="HGM97592.1"/>
    <property type="molecule type" value="Genomic_DNA"/>
</dbReference>
<dbReference type="Gene3D" id="2.120.10.10">
    <property type="match status" value="2"/>
</dbReference>
<comment type="caution">
    <text evidence="1">The sequence shown here is derived from an EMBL/GenBank/DDBJ whole genome shotgun (WGS) entry which is preliminary data.</text>
</comment>
<protein>
    <submittedName>
        <fullName evidence="1">Exo-alpha-sialidase</fullName>
    </submittedName>
</protein>
<dbReference type="AlphaFoldDB" id="A0A7V3ZT42"/>
<evidence type="ECO:0000313" key="1">
    <source>
        <dbReference type="EMBL" id="HGK53810.1"/>
    </source>
</evidence>
<proteinExistence type="predicted"/>
<name>A0A7V3ZT42_UNCW3</name>
<gene>
    <name evidence="2" type="ORF">ENT96_00890</name>
    <name evidence="1" type="ORF">ENU72_02150</name>
</gene>
<accession>A0A7V3ZT42</accession>
<organism evidence="1">
    <name type="scientific">candidate division WOR-3 bacterium</name>
    <dbReference type="NCBI Taxonomy" id="2052148"/>
    <lineage>
        <taxon>Bacteria</taxon>
        <taxon>Bacteria division WOR-3</taxon>
    </lineage>
</organism>
<dbReference type="EMBL" id="DTDP01000092">
    <property type="protein sequence ID" value="HGK53810.1"/>
    <property type="molecule type" value="Genomic_DNA"/>
</dbReference>
<dbReference type="SUPFAM" id="SSF50939">
    <property type="entry name" value="Sialidases"/>
    <property type="match status" value="2"/>
</dbReference>